<dbReference type="Proteomes" id="UP001408594">
    <property type="component" value="Unassembled WGS sequence"/>
</dbReference>
<proteinExistence type="predicted"/>
<name>A0ABP9WM56_9GAMM</name>
<evidence type="ECO:0000313" key="1">
    <source>
        <dbReference type="EMBL" id="GAA5524262.1"/>
    </source>
</evidence>
<reference evidence="1 2" key="1">
    <citation type="submission" date="2024-02" db="EMBL/GenBank/DDBJ databases">
        <title>Microbulbifer aestuariivivens NBRC 112533.</title>
        <authorList>
            <person name="Ichikawa N."/>
            <person name="Katano-Makiyama Y."/>
            <person name="Hidaka K."/>
        </authorList>
    </citation>
    <scope>NUCLEOTIDE SEQUENCE [LARGE SCALE GENOMIC DNA]</scope>
    <source>
        <strain evidence="1 2">NBRC 112533</strain>
    </source>
</reference>
<gene>
    <name evidence="1" type="ORF">Maes01_00816</name>
</gene>
<evidence type="ECO:0000313" key="2">
    <source>
        <dbReference type="Proteomes" id="UP001408594"/>
    </source>
</evidence>
<comment type="caution">
    <text evidence="1">The sequence shown here is derived from an EMBL/GenBank/DDBJ whole genome shotgun (WGS) entry which is preliminary data.</text>
</comment>
<keyword evidence="2" id="KW-1185">Reference proteome</keyword>
<accession>A0ABP9WM56</accession>
<sequence>MVLLPFVRHTIAIGIMGVAGVGGPEIIAVEYLVAVGVGVLREGTGAKLKNIVEFVLIWIFLVFI</sequence>
<organism evidence="1 2">
    <name type="scientific">Microbulbifer aestuariivivens</name>
    <dbReference type="NCBI Taxonomy" id="1908308"/>
    <lineage>
        <taxon>Bacteria</taxon>
        <taxon>Pseudomonadati</taxon>
        <taxon>Pseudomonadota</taxon>
        <taxon>Gammaproteobacteria</taxon>
        <taxon>Cellvibrionales</taxon>
        <taxon>Microbulbiferaceae</taxon>
        <taxon>Microbulbifer</taxon>
    </lineage>
</organism>
<protein>
    <submittedName>
        <fullName evidence="1">Uncharacterized protein</fullName>
    </submittedName>
</protein>
<dbReference type="EMBL" id="BAABRT010000005">
    <property type="protein sequence ID" value="GAA5524262.1"/>
    <property type="molecule type" value="Genomic_DNA"/>
</dbReference>